<reference evidence="4" key="1">
    <citation type="submission" date="2019-08" db="EMBL/GenBank/DDBJ databases">
        <title>Complete genome sequence of a mangrove-derived Streptomyces xiamenensis.</title>
        <authorList>
            <person name="Xu J."/>
        </authorList>
    </citation>
    <scope>NUCLEOTIDE SEQUENCE</scope>
    <source>
        <strain evidence="4">318</strain>
    </source>
</reference>
<sequence>MRRLRTQVGIIGAGPAGLVLANVLGRAGIDCQVVERHPRARVESRARAGLLEERTVAYLRAHGLADRLLAEGTRHGWCEFLCQGQRLRMDYAALTGGARHWVYPQQWLVRDLIAALETDGRLPWFATPARAVEELRRIRCDRLQIDCDYVIGCDGGHGVSRHALHPVLRREVTQRYPYDWLAVLAEVDAPAPGVLYALHERGFAGMMPRTSAISRFYLQCAAGDTPADWPDHRVREELRLRLEGGPALGGLYERRTLRMHSRVTRPLQHGPLFLAGDAAHLLTPSGAKGMNLAIDDAADLAHALLHGGLAGYGQRRLAALRRAQDFSERLMRLLHRPPGDALEELRRLTRPGPEAAAFAREFVGHVNCKEWRA</sequence>
<protein>
    <submittedName>
        <fullName evidence="4">4-hydroxybenzoate 3-monooxygenase</fullName>
    </submittedName>
</protein>
<keyword evidence="2" id="KW-0274">FAD</keyword>
<evidence type="ECO:0000256" key="2">
    <source>
        <dbReference type="ARBA" id="ARBA00022827"/>
    </source>
</evidence>
<evidence type="ECO:0000256" key="1">
    <source>
        <dbReference type="ARBA" id="ARBA00022630"/>
    </source>
</evidence>
<accession>A0A0F7FRQ1</accession>
<evidence type="ECO:0000259" key="3">
    <source>
        <dbReference type="Pfam" id="PF01494"/>
    </source>
</evidence>
<dbReference type="Gene3D" id="3.30.9.10">
    <property type="entry name" value="D-Amino Acid Oxidase, subunit A, domain 2"/>
    <property type="match status" value="1"/>
</dbReference>
<dbReference type="KEGG" id="sxi:SXIM_13780"/>
<dbReference type="GO" id="GO:0016709">
    <property type="term" value="F:oxidoreductase activity, acting on paired donors, with incorporation or reduction of molecular oxygen, NAD(P)H as one donor, and incorporation of one atom of oxygen"/>
    <property type="evidence" value="ECO:0007669"/>
    <property type="project" value="UniProtKB-ARBA"/>
</dbReference>
<dbReference type="PANTHER" id="PTHR43004">
    <property type="entry name" value="TRK SYSTEM POTASSIUM UPTAKE PROTEIN"/>
    <property type="match status" value="1"/>
</dbReference>
<name>A0A0F7FRQ1_9ACTN</name>
<organism evidence="4 5">
    <name type="scientific">Streptomyces xiamenensis</name>
    <dbReference type="NCBI Taxonomy" id="408015"/>
    <lineage>
        <taxon>Bacteria</taxon>
        <taxon>Bacillati</taxon>
        <taxon>Actinomycetota</taxon>
        <taxon>Actinomycetes</taxon>
        <taxon>Kitasatosporales</taxon>
        <taxon>Streptomycetaceae</taxon>
        <taxon>Streptomyces</taxon>
    </lineage>
</organism>
<feature type="domain" description="FAD-binding" evidence="3">
    <location>
        <begin position="5"/>
        <end position="306"/>
    </location>
</feature>
<evidence type="ECO:0000313" key="4">
    <source>
        <dbReference type="EMBL" id="AKG42762.1"/>
    </source>
</evidence>
<dbReference type="STRING" id="408015.SXIM_13780"/>
<dbReference type="SUPFAM" id="SSF51905">
    <property type="entry name" value="FAD/NAD(P)-binding domain"/>
    <property type="match status" value="1"/>
</dbReference>
<evidence type="ECO:0000313" key="5">
    <source>
        <dbReference type="Proteomes" id="UP000034034"/>
    </source>
</evidence>
<dbReference type="AlphaFoldDB" id="A0A0F7FRQ1"/>
<proteinExistence type="predicted"/>
<dbReference type="InterPro" id="IPR002938">
    <property type="entry name" value="FAD-bd"/>
</dbReference>
<dbReference type="GO" id="GO:0071949">
    <property type="term" value="F:FAD binding"/>
    <property type="evidence" value="ECO:0007669"/>
    <property type="project" value="InterPro"/>
</dbReference>
<dbReference type="RefSeq" id="WP_046723273.1">
    <property type="nucleotide sequence ID" value="NZ_CP009922.3"/>
</dbReference>
<dbReference type="Pfam" id="PF01494">
    <property type="entry name" value="FAD_binding_3"/>
    <property type="match status" value="1"/>
</dbReference>
<keyword evidence="1" id="KW-0285">Flavoprotein</keyword>
<dbReference type="SUPFAM" id="SSF54373">
    <property type="entry name" value="FAD-linked reductases, C-terminal domain"/>
    <property type="match status" value="1"/>
</dbReference>
<dbReference type="Gene3D" id="3.50.50.60">
    <property type="entry name" value="FAD/NAD(P)-binding domain"/>
    <property type="match status" value="1"/>
</dbReference>
<dbReference type="PATRIC" id="fig|408015.6.peg.1412"/>
<dbReference type="Proteomes" id="UP000034034">
    <property type="component" value="Chromosome"/>
</dbReference>
<keyword evidence="5" id="KW-1185">Reference proteome</keyword>
<gene>
    <name evidence="4" type="ORF">SXIM_13780</name>
</gene>
<dbReference type="HOGENOM" id="CLU_057691_0_0_11"/>
<dbReference type="InterPro" id="IPR036188">
    <property type="entry name" value="FAD/NAD-bd_sf"/>
</dbReference>
<dbReference type="PRINTS" id="PR00420">
    <property type="entry name" value="RNGMNOXGNASE"/>
</dbReference>
<dbReference type="InterPro" id="IPR050641">
    <property type="entry name" value="RIFMO-like"/>
</dbReference>
<dbReference type="PANTHER" id="PTHR43004:SF3">
    <property type="entry name" value="P-HYDROXYBENZOATE HYDROXYLASE"/>
    <property type="match status" value="1"/>
</dbReference>
<dbReference type="EMBL" id="CP009922">
    <property type="protein sequence ID" value="AKG42762.1"/>
    <property type="molecule type" value="Genomic_DNA"/>
</dbReference>